<sequence>MIKTTTVATTALLTMLGGTFLFQGVAHADSTTNTNATISVTSGGLNIDPLASIDFNAITLNGQAQTSTPKTTGVALNLHDYRGSTTGWYLQANYKKDATLGGGMTLKLAPTSDQGKVAAVSLNGSAQNIDVLDKADATKPDTKITLSPSIEVPAKTTPNQYTATIVWNVVDGAPSE</sequence>
<protein>
    <submittedName>
        <fullName evidence="1">Cell wall surface anchor family protein</fullName>
    </submittedName>
</protein>
<name>A0A0V8CKW4_LACLL</name>
<evidence type="ECO:0000313" key="1">
    <source>
        <dbReference type="EMBL" id="KSU17585.1"/>
    </source>
</evidence>
<proteinExistence type="predicted"/>
<accession>A0A0V8CKW4</accession>
<dbReference type="PATRIC" id="fig|1360.112.peg.690"/>
<dbReference type="RefSeq" id="WP_058206562.1">
    <property type="nucleotide sequence ID" value="NZ_LKLM01000026.1"/>
</dbReference>
<comment type="caution">
    <text evidence="1">The sequence shown here is derived from an EMBL/GenBank/DDBJ whole genome shotgun (WGS) entry which is preliminary data.</text>
</comment>
<dbReference type="EMBL" id="LKLU01000146">
    <property type="protein sequence ID" value="KSU17585.1"/>
    <property type="molecule type" value="Genomic_DNA"/>
</dbReference>
<organism evidence="1 2">
    <name type="scientific">Lactococcus lactis subsp. lactis</name>
    <name type="common">Streptococcus lactis</name>
    <dbReference type="NCBI Taxonomy" id="1360"/>
    <lineage>
        <taxon>Bacteria</taxon>
        <taxon>Bacillati</taxon>
        <taxon>Bacillota</taxon>
        <taxon>Bacilli</taxon>
        <taxon>Lactobacillales</taxon>
        <taxon>Streptococcaceae</taxon>
        <taxon>Lactococcus</taxon>
    </lineage>
</organism>
<evidence type="ECO:0000313" key="2">
    <source>
        <dbReference type="Proteomes" id="UP000053719"/>
    </source>
</evidence>
<gene>
    <name evidence="1" type="ORF">M20_2664</name>
</gene>
<reference evidence="2" key="1">
    <citation type="submission" date="2015-10" db="EMBL/GenBank/DDBJ databases">
        <title>Draft Genome Sequences of 11 Lactococcus lactis subspecies cremoris strains.</title>
        <authorList>
            <person name="Wels M."/>
            <person name="Backus L."/>
            <person name="Boekhorst J."/>
            <person name="Dijkstra A."/>
            <person name="Beerthuizen M."/>
            <person name="Kelly W."/>
            <person name="Siezen R."/>
            <person name="Bachmann H."/>
            <person name="Van Hijum S."/>
        </authorList>
    </citation>
    <scope>NUCLEOTIDE SEQUENCE [LARGE SCALE GENOMIC DNA]</scope>
    <source>
        <strain evidence="2">M20</strain>
    </source>
</reference>
<dbReference type="AlphaFoldDB" id="A0A0V8CKW4"/>
<dbReference type="Proteomes" id="UP000053719">
    <property type="component" value="Unassembled WGS sequence"/>
</dbReference>